<dbReference type="PRINTS" id="PR00081">
    <property type="entry name" value="GDHRDH"/>
</dbReference>
<keyword evidence="2 4" id="KW-0560">Oxidoreductase</keyword>
<reference evidence="4" key="1">
    <citation type="submission" date="2009-10" db="EMBL/GenBank/DDBJ databases">
        <title>Diversity of trophic interactions inside an arsenic-rich microbial ecosystem.</title>
        <authorList>
            <person name="Bertin P.N."/>
            <person name="Heinrich-Salmeron A."/>
            <person name="Pelletier E."/>
            <person name="Goulhen-Chollet F."/>
            <person name="Arsene-Ploetze F."/>
            <person name="Gallien S."/>
            <person name="Calteau A."/>
            <person name="Vallenet D."/>
            <person name="Casiot C."/>
            <person name="Chane-Woon-Ming B."/>
            <person name="Giloteaux L."/>
            <person name="Barakat M."/>
            <person name="Bonnefoy V."/>
            <person name="Bruneel O."/>
            <person name="Chandler M."/>
            <person name="Cleiss J."/>
            <person name="Duran R."/>
            <person name="Elbaz-Poulichet F."/>
            <person name="Fonknechten N."/>
            <person name="Lauga B."/>
            <person name="Mornico D."/>
            <person name="Ortet P."/>
            <person name="Schaeffer C."/>
            <person name="Siguier P."/>
            <person name="Alexander Thil Smith A."/>
            <person name="Van Dorsselaer A."/>
            <person name="Weissenbach J."/>
            <person name="Medigue C."/>
            <person name="Le Paslier D."/>
        </authorList>
    </citation>
    <scope>NUCLEOTIDE SEQUENCE</scope>
</reference>
<dbReference type="NCBIfam" id="NF005559">
    <property type="entry name" value="PRK07231.1"/>
    <property type="match status" value="1"/>
</dbReference>
<dbReference type="EMBL" id="CABL01000002">
    <property type="protein sequence ID" value="CBH74743.1"/>
    <property type="molecule type" value="Genomic_DNA"/>
</dbReference>
<proteinExistence type="inferred from homology"/>
<dbReference type="PROSITE" id="PS00061">
    <property type="entry name" value="ADH_SHORT"/>
    <property type="match status" value="1"/>
</dbReference>
<evidence type="ECO:0000259" key="3">
    <source>
        <dbReference type="SMART" id="SM00822"/>
    </source>
</evidence>
<dbReference type="AlphaFoldDB" id="E6PE58"/>
<dbReference type="Gene3D" id="3.40.50.720">
    <property type="entry name" value="NAD(P)-binding Rossmann-like Domain"/>
    <property type="match status" value="1"/>
</dbReference>
<accession>E6PE58</accession>
<dbReference type="PRINTS" id="PR00080">
    <property type="entry name" value="SDRFAMILY"/>
</dbReference>
<name>E6PE58_9ZZZZ</name>
<dbReference type="FunFam" id="3.40.50.720:FF:000084">
    <property type="entry name" value="Short-chain dehydrogenase reductase"/>
    <property type="match status" value="1"/>
</dbReference>
<comment type="caution">
    <text evidence="4">The sequence shown here is derived from an EMBL/GenBank/DDBJ whole genome shotgun (WGS) entry which is preliminary data.</text>
</comment>
<dbReference type="SUPFAM" id="SSF51735">
    <property type="entry name" value="NAD(P)-binding Rossmann-fold domains"/>
    <property type="match status" value="1"/>
</dbReference>
<dbReference type="Pfam" id="PF13561">
    <property type="entry name" value="adh_short_C2"/>
    <property type="match status" value="1"/>
</dbReference>
<protein>
    <submittedName>
        <fullName evidence="4">Beta-ketoacyl-acyl carrier protein reductase</fullName>
        <ecNumber evidence="4">1.1.1.100</ecNumber>
    </submittedName>
</protein>
<dbReference type="PANTHER" id="PTHR42760">
    <property type="entry name" value="SHORT-CHAIN DEHYDROGENASES/REDUCTASES FAMILY MEMBER"/>
    <property type="match status" value="1"/>
</dbReference>
<dbReference type="InterPro" id="IPR002347">
    <property type="entry name" value="SDR_fam"/>
</dbReference>
<dbReference type="InterPro" id="IPR020904">
    <property type="entry name" value="Sc_DH/Rdtase_CS"/>
</dbReference>
<dbReference type="GO" id="GO:0048038">
    <property type="term" value="F:quinone binding"/>
    <property type="evidence" value="ECO:0007669"/>
    <property type="project" value="TreeGrafter"/>
</dbReference>
<dbReference type="EC" id="1.1.1.100" evidence="4"/>
<evidence type="ECO:0000256" key="1">
    <source>
        <dbReference type="ARBA" id="ARBA00006484"/>
    </source>
</evidence>
<dbReference type="SMART" id="SM00822">
    <property type="entry name" value="PKS_KR"/>
    <property type="match status" value="1"/>
</dbReference>
<evidence type="ECO:0000313" key="4">
    <source>
        <dbReference type="EMBL" id="CBH74743.1"/>
    </source>
</evidence>
<gene>
    <name evidence="4" type="primary">fabG</name>
    <name evidence="4" type="ORF">CARN1_1846</name>
</gene>
<organism evidence="4">
    <name type="scientific">mine drainage metagenome</name>
    <dbReference type="NCBI Taxonomy" id="410659"/>
    <lineage>
        <taxon>unclassified sequences</taxon>
        <taxon>metagenomes</taxon>
        <taxon>ecological metagenomes</taxon>
    </lineage>
</organism>
<sequence>MIFAERSAIVTGASRGIGRAIAVDLVRQGADCALVGRDVAALEESAAACRSVRADARIEILVADVADAASVDAAVLRAQEAFGRIDFAIANAGQSIDALLMRMKPEQLDHLLDVNVKSAFYLCAAVSRPMMKQRSGSIVLLSSIVGITGNAGQSAYAASKGAILALGSSLAKELGSRNIRVNSVAPGLIETAMTASMPAAYRDALIARTALGRAGTPEDVAGVVSFLCSDASRYVTGQCIVVDGGIVT</sequence>
<comment type="similarity">
    <text evidence="1">Belongs to the short-chain dehydrogenases/reductases (SDR) family.</text>
</comment>
<dbReference type="InterPro" id="IPR036291">
    <property type="entry name" value="NAD(P)-bd_dom_sf"/>
</dbReference>
<feature type="domain" description="Ketoreductase" evidence="3">
    <location>
        <begin position="6"/>
        <end position="191"/>
    </location>
</feature>
<dbReference type="InterPro" id="IPR057326">
    <property type="entry name" value="KR_dom"/>
</dbReference>
<dbReference type="GO" id="GO:0004316">
    <property type="term" value="F:3-oxoacyl-[acyl-carrier-protein] reductase (NADPH) activity"/>
    <property type="evidence" value="ECO:0007669"/>
    <property type="project" value="UniProtKB-EC"/>
</dbReference>
<dbReference type="GO" id="GO:0006633">
    <property type="term" value="P:fatty acid biosynthetic process"/>
    <property type="evidence" value="ECO:0007669"/>
    <property type="project" value="TreeGrafter"/>
</dbReference>
<evidence type="ECO:0000256" key="2">
    <source>
        <dbReference type="ARBA" id="ARBA00023002"/>
    </source>
</evidence>
<dbReference type="PANTHER" id="PTHR42760:SF133">
    <property type="entry name" value="3-OXOACYL-[ACYL-CARRIER-PROTEIN] REDUCTASE"/>
    <property type="match status" value="1"/>
</dbReference>